<dbReference type="GO" id="GO:0005886">
    <property type="term" value="C:plasma membrane"/>
    <property type="evidence" value="ECO:0007669"/>
    <property type="project" value="TreeGrafter"/>
</dbReference>
<comment type="similarity">
    <text evidence="1">Belongs to the type-B carboxylesterase/lipase family.</text>
</comment>
<dbReference type="SUPFAM" id="SSF53474">
    <property type="entry name" value="alpha/beta-Hydrolases"/>
    <property type="match status" value="1"/>
</dbReference>
<dbReference type="InterPro" id="IPR002018">
    <property type="entry name" value="CarbesteraseB"/>
</dbReference>
<dbReference type="Gene3D" id="3.40.50.1820">
    <property type="entry name" value="alpha/beta hydrolase"/>
    <property type="match status" value="1"/>
</dbReference>
<organism evidence="6 7">
    <name type="scientific">Argiope bruennichi</name>
    <name type="common">Wasp spider</name>
    <name type="synonym">Aranea bruennichi</name>
    <dbReference type="NCBI Taxonomy" id="94029"/>
    <lineage>
        <taxon>Eukaryota</taxon>
        <taxon>Metazoa</taxon>
        <taxon>Ecdysozoa</taxon>
        <taxon>Arthropoda</taxon>
        <taxon>Chelicerata</taxon>
        <taxon>Arachnida</taxon>
        <taxon>Araneae</taxon>
        <taxon>Araneomorphae</taxon>
        <taxon>Entelegynae</taxon>
        <taxon>Araneoidea</taxon>
        <taxon>Araneidae</taxon>
        <taxon>Argiope</taxon>
    </lineage>
</organism>
<evidence type="ECO:0000256" key="3">
    <source>
        <dbReference type="ARBA" id="ARBA00022801"/>
    </source>
</evidence>
<evidence type="ECO:0000256" key="2">
    <source>
        <dbReference type="ARBA" id="ARBA00022487"/>
    </source>
</evidence>
<keyword evidence="7" id="KW-1185">Reference proteome</keyword>
<evidence type="ECO:0000259" key="5">
    <source>
        <dbReference type="Pfam" id="PF00135"/>
    </source>
</evidence>
<protein>
    <submittedName>
        <fullName evidence="6">Acetylcholinesterase like protein</fullName>
    </submittedName>
</protein>
<dbReference type="GO" id="GO:0003990">
    <property type="term" value="F:acetylcholinesterase activity"/>
    <property type="evidence" value="ECO:0007669"/>
    <property type="project" value="TreeGrafter"/>
</dbReference>
<keyword evidence="3" id="KW-0378">Hydrolase</keyword>
<reference evidence="6" key="2">
    <citation type="submission" date="2020-06" db="EMBL/GenBank/DDBJ databases">
        <authorList>
            <person name="Sheffer M."/>
        </authorList>
    </citation>
    <scope>NUCLEOTIDE SEQUENCE</scope>
</reference>
<dbReference type="GO" id="GO:0006581">
    <property type="term" value="P:acetylcholine catabolic process"/>
    <property type="evidence" value="ECO:0007669"/>
    <property type="project" value="TreeGrafter"/>
</dbReference>
<keyword evidence="4" id="KW-0325">Glycoprotein</keyword>
<dbReference type="GO" id="GO:0019695">
    <property type="term" value="P:choline metabolic process"/>
    <property type="evidence" value="ECO:0007669"/>
    <property type="project" value="TreeGrafter"/>
</dbReference>
<dbReference type="InterPro" id="IPR029058">
    <property type="entry name" value="AB_hydrolase_fold"/>
</dbReference>
<comment type="caution">
    <text evidence="6">The sequence shown here is derived from an EMBL/GenBank/DDBJ whole genome shotgun (WGS) entry which is preliminary data.</text>
</comment>
<dbReference type="Pfam" id="PF00135">
    <property type="entry name" value="COesterase"/>
    <property type="match status" value="1"/>
</dbReference>
<evidence type="ECO:0000313" key="6">
    <source>
        <dbReference type="EMBL" id="KAF8770252.1"/>
    </source>
</evidence>
<dbReference type="Proteomes" id="UP000807504">
    <property type="component" value="Unassembled WGS sequence"/>
</dbReference>
<sequence>MIMESGSPAVPTQDTKLLNIAFTEQIAIKVGCATNRQSVVKCLKDVEAEDLERAEFETMPKTTSHFFPQYGDEFLPKNPRKSVSSGEFRCKKLLIGNNLDEGSVFVSTSAPEIFGFFGEKIKQLSPPSGAKQAEEIIKSILPDLQSTVKSLSQITHC</sequence>
<evidence type="ECO:0000256" key="4">
    <source>
        <dbReference type="ARBA" id="ARBA00023180"/>
    </source>
</evidence>
<dbReference type="EMBL" id="JABXBU010002228">
    <property type="protein sequence ID" value="KAF8770252.1"/>
    <property type="molecule type" value="Genomic_DNA"/>
</dbReference>
<evidence type="ECO:0000313" key="7">
    <source>
        <dbReference type="Proteomes" id="UP000807504"/>
    </source>
</evidence>
<dbReference type="PANTHER" id="PTHR43918:SF4">
    <property type="entry name" value="CARBOXYLIC ESTER HYDROLASE"/>
    <property type="match status" value="1"/>
</dbReference>
<feature type="domain" description="Carboxylesterase type B" evidence="5">
    <location>
        <begin position="2"/>
        <end position="112"/>
    </location>
</feature>
<proteinExistence type="inferred from homology"/>
<name>A0A8T0EAX6_ARGBR</name>
<dbReference type="GO" id="GO:0005615">
    <property type="term" value="C:extracellular space"/>
    <property type="evidence" value="ECO:0007669"/>
    <property type="project" value="TreeGrafter"/>
</dbReference>
<keyword evidence="2" id="KW-0719">Serine esterase</keyword>
<reference evidence="6" key="1">
    <citation type="journal article" date="2020" name="bioRxiv">
        <title>Chromosome-level reference genome of the European wasp spider Argiope bruennichi: a resource for studies on range expansion and evolutionary adaptation.</title>
        <authorList>
            <person name="Sheffer M.M."/>
            <person name="Hoppe A."/>
            <person name="Krehenwinkel H."/>
            <person name="Uhl G."/>
            <person name="Kuss A.W."/>
            <person name="Jensen L."/>
            <person name="Jensen C."/>
            <person name="Gillespie R.G."/>
            <person name="Hoff K.J."/>
            <person name="Prost S."/>
        </authorList>
    </citation>
    <scope>NUCLEOTIDE SEQUENCE</scope>
</reference>
<accession>A0A8T0EAX6</accession>
<dbReference type="AlphaFoldDB" id="A0A8T0EAX6"/>
<dbReference type="InterPro" id="IPR050654">
    <property type="entry name" value="AChE-related_enzymes"/>
</dbReference>
<evidence type="ECO:0000256" key="1">
    <source>
        <dbReference type="ARBA" id="ARBA00005964"/>
    </source>
</evidence>
<dbReference type="PANTHER" id="PTHR43918">
    <property type="entry name" value="ACETYLCHOLINESTERASE"/>
    <property type="match status" value="1"/>
</dbReference>
<gene>
    <name evidence="6" type="ORF">HNY73_017808</name>
</gene>